<keyword evidence="4 10" id="KW-1133">Transmembrane helix</keyword>
<evidence type="ECO:0000256" key="5">
    <source>
        <dbReference type="ARBA" id="ARBA00023053"/>
    </source>
</evidence>
<evidence type="ECO:0000256" key="2">
    <source>
        <dbReference type="ARBA" id="ARBA00022448"/>
    </source>
</evidence>
<dbReference type="GO" id="GO:0005886">
    <property type="term" value="C:plasma membrane"/>
    <property type="evidence" value="ECO:0007669"/>
    <property type="project" value="TreeGrafter"/>
</dbReference>
<name>A0AB34JXI6_PRYPA</name>
<evidence type="ECO:0000256" key="7">
    <source>
        <dbReference type="ARBA" id="ARBA00023136"/>
    </source>
</evidence>
<feature type="transmembrane region" description="Helical" evidence="10">
    <location>
        <begin position="436"/>
        <end position="454"/>
    </location>
</feature>
<feature type="transmembrane region" description="Helical" evidence="10">
    <location>
        <begin position="367"/>
        <end position="395"/>
    </location>
</feature>
<feature type="transmembrane region" description="Helical" evidence="10">
    <location>
        <begin position="222"/>
        <end position="243"/>
    </location>
</feature>
<dbReference type="PANTHER" id="PTHR10110">
    <property type="entry name" value="SODIUM/HYDROGEN EXCHANGER"/>
    <property type="match status" value="1"/>
</dbReference>
<dbReference type="InterPro" id="IPR018422">
    <property type="entry name" value="Cation/H_exchanger_CPA1"/>
</dbReference>
<evidence type="ECO:0000256" key="4">
    <source>
        <dbReference type="ARBA" id="ARBA00022989"/>
    </source>
</evidence>
<evidence type="ECO:0000256" key="1">
    <source>
        <dbReference type="ARBA" id="ARBA00004141"/>
    </source>
</evidence>
<dbReference type="PRINTS" id="PR01084">
    <property type="entry name" value="NAHEXCHNGR"/>
</dbReference>
<keyword evidence="2" id="KW-0813">Transport</keyword>
<feature type="region of interest" description="Disordered" evidence="9">
    <location>
        <begin position="478"/>
        <end position="500"/>
    </location>
</feature>
<dbReference type="PANTHER" id="PTHR10110:SF187">
    <property type="entry name" value="SODIUM_HYDROGEN EXCHANGER"/>
    <property type="match status" value="1"/>
</dbReference>
<feature type="transmembrane region" description="Helical" evidence="10">
    <location>
        <begin position="309"/>
        <end position="328"/>
    </location>
</feature>
<feature type="transmembrane region" description="Helical" evidence="10">
    <location>
        <begin position="105"/>
        <end position="125"/>
    </location>
</feature>
<feature type="domain" description="Cation/H+ exchanger transmembrane" evidence="11">
    <location>
        <begin position="24"/>
        <end position="460"/>
    </location>
</feature>
<keyword evidence="5" id="KW-0915">Sodium</keyword>
<dbReference type="GO" id="GO:0015385">
    <property type="term" value="F:sodium:proton antiporter activity"/>
    <property type="evidence" value="ECO:0007669"/>
    <property type="project" value="InterPro"/>
</dbReference>
<dbReference type="InterPro" id="IPR006153">
    <property type="entry name" value="Cation/H_exchanger_TM"/>
</dbReference>
<accession>A0AB34JXI6</accession>
<keyword evidence="8" id="KW-0739">Sodium transport</keyword>
<dbReference type="AlphaFoldDB" id="A0AB34JXI6"/>
<feature type="transmembrane region" description="Helical" evidence="10">
    <location>
        <begin position="76"/>
        <end position="93"/>
    </location>
</feature>
<comment type="caution">
    <text evidence="12">The sequence shown here is derived from an EMBL/GenBank/DDBJ whole genome shotgun (WGS) entry which is preliminary data.</text>
</comment>
<evidence type="ECO:0000259" key="11">
    <source>
        <dbReference type="Pfam" id="PF00999"/>
    </source>
</evidence>
<keyword evidence="7 10" id="KW-0472">Membrane</keyword>
<organism evidence="12 13">
    <name type="scientific">Prymnesium parvum</name>
    <name type="common">Toxic golden alga</name>
    <dbReference type="NCBI Taxonomy" id="97485"/>
    <lineage>
        <taxon>Eukaryota</taxon>
        <taxon>Haptista</taxon>
        <taxon>Haptophyta</taxon>
        <taxon>Prymnesiophyceae</taxon>
        <taxon>Prymnesiales</taxon>
        <taxon>Prymnesiaceae</taxon>
        <taxon>Prymnesium</taxon>
    </lineage>
</organism>
<dbReference type="GO" id="GO:0098719">
    <property type="term" value="P:sodium ion import across plasma membrane"/>
    <property type="evidence" value="ECO:0007669"/>
    <property type="project" value="TreeGrafter"/>
</dbReference>
<keyword evidence="6" id="KW-0406">Ion transport</keyword>
<feature type="transmembrane region" description="Helical" evidence="10">
    <location>
        <begin position="179"/>
        <end position="202"/>
    </location>
</feature>
<gene>
    <name evidence="12" type="ORF">AB1Y20_020280</name>
</gene>
<dbReference type="GO" id="GO:0051453">
    <property type="term" value="P:regulation of intracellular pH"/>
    <property type="evidence" value="ECO:0007669"/>
    <property type="project" value="TreeGrafter"/>
</dbReference>
<evidence type="ECO:0000256" key="3">
    <source>
        <dbReference type="ARBA" id="ARBA00022692"/>
    </source>
</evidence>
<feature type="transmembrane region" description="Helical" evidence="10">
    <location>
        <begin position="16"/>
        <end position="33"/>
    </location>
</feature>
<keyword evidence="13" id="KW-1185">Reference proteome</keyword>
<dbReference type="Pfam" id="PF00999">
    <property type="entry name" value="Na_H_Exchanger"/>
    <property type="match status" value="1"/>
</dbReference>
<evidence type="ECO:0000313" key="12">
    <source>
        <dbReference type="EMBL" id="KAL1525421.1"/>
    </source>
</evidence>
<dbReference type="InterPro" id="IPR004709">
    <property type="entry name" value="NaH_exchanger"/>
</dbReference>
<evidence type="ECO:0000256" key="10">
    <source>
        <dbReference type="SAM" id="Phobius"/>
    </source>
</evidence>
<evidence type="ECO:0000256" key="6">
    <source>
        <dbReference type="ARBA" id="ARBA00023065"/>
    </source>
</evidence>
<evidence type="ECO:0000256" key="8">
    <source>
        <dbReference type="ARBA" id="ARBA00023201"/>
    </source>
</evidence>
<dbReference type="Gene3D" id="6.10.140.1330">
    <property type="match status" value="1"/>
</dbReference>
<feature type="transmembrane region" description="Helical" evidence="10">
    <location>
        <begin position="151"/>
        <end position="172"/>
    </location>
</feature>
<feature type="compositionally biased region" description="Basic and acidic residues" evidence="9">
    <location>
        <begin position="478"/>
        <end position="496"/>
    </location>
</feature>
<evidence type="ECO:0000313" key="13">
    <source>
        <dbReference type="Proteomes" id="UP001515480"/>
    </source>
</evidence>
<dbReference type="Proteomes" id="UP001515480">
    <property type="component" value="Unassembled WGS sequence"/>
</dbReference>
<dbReference type="GO" id="GO:0015386">
    <property type="term" value="F:potassium:proton antiporter activity"/>
    <property type="evidence" value="ECO:0007669"/>
    <property type="project" value="TreeGrafter"/>
</dbReference>
<feature type="transmembrane region" description="Helical" evidence="10">
    <location>
        <begin position="40"/>
        <end position="56"/>
    </location>
</feature>
<keyword evidence="3 10" id="KW-0812">Transmembrane</keyword>
<protein>
    <recommendedName>
        <fullName evidence="11">Cation/H+ exchanger transmembrane domain-containing protein</fullName>
    </recommendedName>
</protein>
<evidence type="ECO:0000256" key="9">
    <source>
        <dbReference type="SAM" id="MobiDB-lite"/>
    </source>
</evidence>
<reference evidence="12 13" key="1">
    <citation type="journal article" date="2024" name="Science">
        <title>Giant polyketide synthase enzymes in the biosynthesis of giant marine polyether toxins.</title>
        <authorList>
            <person name="Fallon T.R."/>
            <person name="Shende V.V."/>
            <person name="Wierzbicki I.H."/>
            <person name="Pendleton A.L."/>
            <person name="Watervoot N.F."/>
            <person name="Auber R.P."/>
            <person name="Gonzalez D.J."/>
            <person name="Wisecaver J.H."/>
            <person name="Moore B.S."/>
        </authorList>
    </citation>
    <scope>NUCLEOTIDE SEQUENCE [LARGE SCALE GENOMIC DNA]</scope>
    <source>
        <strain evidence="12 13">12B1</strain>
    </source>
</reference>
<dbReference type="EMBL" id="JBGBPQ010000004">
    <property type="protein sequence ID" value="KAL1525421.1"/>
    <property type="molecule type" value="Genomic_DNA"/>
</dbReference>
<comment type="subcellular location">
    <subcellularLocation>
        <location evidence="1">Membrane</location>
        <topology evidence="1">Multi-pass membrane protein</topology>
    </subcellularLocation>
</comment>
<sequence length="603" mass="63748">MVLDEEAHSRALGKEYALAAGFLLVLLLVAISAEKRHFPSSAAVIALGAAAGALLWRGGMAAACGLERLASLDADTFYFLLLPPVIFEAGFSLHKRPFFRHLATILLFALLGTMLTLLAVGAPLYTMGRAGAFRDAQTGSDALDFRTPLDAYLFGALISATDPVATLSIMGAVGVDEQLYALIFGESVLNDAVAVVLVGILHDLGDDGFAHPLHFLRGLGRFAFVASGSIAIAVAVAAPSALLLKRLRAELRHHASFEVGLILIFGYASYALADAAGCSGILSLFLSGLLESHYHVYSLSEGGRHATAIALKSLAHLFETVIFAYMGLDIFADTPAAAPPHAALCANSTQYDTTTCLPTVARGAPVLALTAAAVALVVASRAVVVPPLCLVANWLWVPRRMRIQPSACVAIVAAGLRGAIAFALAKSVSSYHRANIAAATTGVVVFTTFVLGGLTRPLLVRLGLVPRADRNVREEIKARDDKAREEAEAEGRRRAAESGGALLPGSRARVRRLLRRLGSRLRRLDVEVLQPMFIAKEALDPPPPLAQPPPPADALVDEAVASEIELTPLGHSAHQMDSALRVFEVGRLPRARVTPAHVEATEA</sequence>
<proteinExistence type="predicted"/>
<feature type="transmembrane region" description="Helical" evidence="10">
    <location>
        <begin position="407"/>
        <end position="424"/>
    </location>
</feature>